<evidence type="ECO:0000256" key="2">
    <source>
        <dbReference type="ARBA" id="ARBA00023163"/>
    </source>
</evidence>
<accession>A0A7N0T7V4</accession>
<dbReference type="PROSITE" id="PS50985">
    <property type="entry name" value="GRAS"/>
    <property type="match status" value="1"/>
</dbReference>
<name>A0A7N0T7V4_KALFE</name>
<evidence type="ECO:0008006" key="6">
    <source>
        <dbReference type="Google" id="ProtNLM"/>
    </source>
</evidence>
<feature type="region of interest" description="Leucine repeat II (LRII)" evidence="3">
    <location>
        <begin position="314"/>
        <end position="346"/>
    </location>
</feature>
<evidence type="ECO:0000313" key="5">
    <source>
        <dbReference type="Proteomes" id="UP000594263"/>
    </source>
</evidence>
<comment type="caution">
    <text evidence="3">Lacks conserved residue(s) required for the propagation of feature annotation.</text>
</comment>
<dbReference type="InterPro" id="IPR005202">
    <property type="entry name" value="TF_GRAS"/>
</dbReference>
<comment type="similarity">
    <text evidence="3">Belongs to the GRAS family.</text>
</comment>
<dbReference type="Proteomes" id="UP000594263">
    <property type="component" value="Unplaced"/>
</dbReference>
<feature type="region of interest" description="VHIID" evidence="3">
    <location>
        <begin position="233"/>
        <end position="298"/>
    </location>
</feature>
<protein>
    <recommendedName>
        <fullName evidence="6">Scarecrow-like protein 15</fullName>
    </recommendedName>
</protein>
<evidence type="ECO:0000256" key="1">
    <source>
        <dbReference type="ARBA" id="ARBA00023015"/>
    </source>
</evidence>
<evidence type="ECO:0000256" key="3">
    <source>
        <dbReference type="PROSITE-ProRule" id="PRU01191"/>
    </source>
</evidence>
<evidence type="ECO:0000313" key="4">
    <source>
        <dbReference type="EnsemblPlants" id="Kaladp0024s0903.1.v1.1.CDS.1"/>
    </source>
</evidence>
<organism evidence="4 5">
    <name type="scientific">Kalanchoe fedtschenkoi</name>
    <name type="common">Lavender scallops</name>
    <name type="synonym">South American air plant</name>
    <dbReference type="NCBI Taxonomy" id="63787"/>
    <lineage>
        <taxon>Eukaryota</taxon>
        <taxon>Viridiplantae</taxon>
        <taxon>Streptophyta</taxon>
        <taxon>Embryophyta</taxon>
        <taxon>Tracheophyta</taxon>
        <taxon>Spermatophyta</taxon>
        <taxon>Magnoliopsida</taxon>
        <taxon>eudicotyledons</taxon>
        <taxon>Gunneridae</taxon>
        <taxon>Pentapetalae</taxon>
        <taxon>Saxifragales</taxon>
        <taxon>Crassulaceae</taxon>
        <taxon>Kalanchoe</taxon>
    </lineage>
</organism>
<dbReference type="OMA" id="LVLCWHD"/>
<dbReference type="AlphaFoldDB" id="A0A7N0T7V4"/>
<dbReference type="Gramene" id="Kaladp0024s0903.1.v1.1">
    <property type="protein sequence ID" value="Kaladp0024s0903.1.v1.1.CDS.1"/>
    <property type="gene ID" value="Kaladp0024s0903.v1.1"/>
</dbReference>
<sequence>MRFPGLTPHSAAHLSSSFIPNTAPSSTANFCFEPTSVLDLRRSPSPVHDHFPTTSISDVLSQTEDLSLLPSINDHHQQAAVHNLDDWDSIMRELGLHDDFAPSALKAITFPPHHSPSSESGLTQFHDLASSAIPNPDQPLFSPSDLEFTDWNTSVGFDFVEELIRAAGCFDSGELQLAHAMLSRLNQRLRSPLGKPLQRAAFYFKEALNSLLSVPTRPSRPSILEIVESIRAHKAFSSISPIPMFSDFSTNQAVLESIESSTFVHIVDFEIGLGGQYASLMREIADRSVSSKQSRVAIRITAIVEEEFEKESRLVRDNLCQFAHDLQIRFRIDFVSLRSFEMLSEKSIDFTDDEKTIVHLTPVTFRRTGAKFVIDLRLVVPNAVVLVTSEEWMTHETVSFRRSFVEGLEYG</sequence>
<proteinExistence type="inferred from homology"/>
<dbReference type="Pfam" id="PF03514">
    <property type="entry name" value="GRAS"/>
    <property type="match status" value="1"/>
</dbReference>
<dbReference type="GO" id="GO:0030154">
    <property type="term" value="P:cell differentiation"/>
    <property type="evidence" value="ECO:0007669"/>
    <property type="project" value="EnsemblPlants"/>
</dbReference>
<keyword evidence="2" id="KW-0804">Transcription</keyword>
<dbReference type="EnsemblPlants" id="Kaladp0024s0903.1.v1.1">
    <property type="protein sequence ID" value="Kaladp0024s0903.1.v1.1.CDS.1"/>
    <property type="gene ID" value="Kaladp0024s0903.v1.1"/>
</dbReference>
<reference evidence="4" key="1">
    <citation type="submission" date="2021-01" db="UniProtKB">
        <authorList>
            <consortium name="EnsemblPlants"/>
        </authorList>
    </citation>
    <scope>IDENTIFICATION</scope>
</reference>
<keyword evidence="5" id="KW-1185">Reference proteome</keyword>
<feature type="short sequence motif" description="VHIID" evidence="3">
    <location>
        <begin position="264"/>
        <end position="268"/>
    </location>
</feature>
<keyword evidence="1" id="KW-0805">Transcription regulation</keyword>
<dbReference type="PANTHER" id="PTHR31636">
    <property type="entry name" value="OSJNBA0084A10.13 PROTEIN-RELATED"/>
    <property type="match status" value="1"/>
</dbReference>